<sequence length="78" mass="9001">MPMNGSILEGLLLWKSNLDKHFAGLDDCMICFSIIHGSTYSLPKMICRTCKKRFHSSCLYKWFSTSNKSSFPLCRNIF</sequence>
<dbReference type="STRING" id="400682.A0A1X7TC72"/>
<dbReference type="CDD" id="cd16491">
    <property type="entry name" value="RING-CH-C4HC3_LTN1"/>
    <property type="match status" value="1"/>
</dbReference>
<evidence type="ECO:0000256" key="14">
    <source>
        <dbReference type="ARBA" id="ARBA00032366"/>
    </source>
</evidence>
<dbReference type="Pfam" id="PF13639">
    <property type="entry name" value="zf-RING_2"/>
    <property type="match status" value="1"/>
</dbReference>
<keyword evidence="11 15" id="KW-0863">Zinc-finger</keyword>
<keyword evidence="9 16" id="KW-0479">Metal-binding</keyword>
<dbReference type="GO" id="GO:0005829">
    <property type="term" value="C:cytosol"/>
    <property type="evidence" value="ECO:0007669"/>
    <property type="project" value="UniProtKB-SubCell"/>
</dbReference>
<keyword evidence="10" id="KW-0677">Repeat</keyword>
<dbReference type="InterPro" id="IPR013083">
    <property type="entry name" value="Znf_RING/FYVE/PHD"/>
</dbReference>
<accession>A0A1X7TC72</accession>
<evidence type="ECO:0000256" key="15">
    <source>
        <dbReference type="PROSITE-ProRule" id="PRU00175"/>
    </source>
</evidence>
<dbReference type="GO" id="GO:1990116">
    <property type="term" value="P:ribosome-associated ubiquitin-dependent protein catabolic process"/>
    <property type="evidence" value="ECO:0007669"/>
    <property type="project" value="UniProtKB-UniRule"/>
</dbReference>
<comment type="pathway">
    <text evidence="3 16">Protein modification; protein ubiquitination.</text>
</comment>
<dbReference type="InterPro" id="IPR039795">
    <property type="entry name" value="LTN1/Rkr1"/>
</dbReference>
<dbReference type="GO" id="GO:0008270">
    <property type="term" value="F:zinc ion binding"/>
    <property type="evidence" value="ECO:0007669"/>
    <property type="project" value="UniProtKB-KW"/>
</dbReference>
<dbReference type="UniPathway" id="UPA00143"/>
<comment type="subunit">
    <text evidence="16">Component of the ribosome quality control complex (RQC).</text>
</comment>
<dbReference type="eggNOG" id="KOG0803">
    <property type="taxonomic scope" value="Eukaryota"/>
</dbReference>
<dbReference type="InterPro" id="IPR039804">
    <property type="entry name" value="RING-CH-C4HC3_LTN1"/>
</dbReference>
<dbReference type="GO" id="GO:1990112">
    <property type="term" value="C:RQC complex"/>
    <property type="evidence" value="ECO:0007669"/>
    <property type="project" value="UniProtKB-UniRule"/>
</dbReference>
<dbReference type="GO" id="GO:0043023">
    <property type="term" value="F:ribosomal large subunit binding"/>
    <property type="evidence" value="ECO:0007669"/>
    <property type="project" value="TreeGrafter"/>
</dbReference>
<evidence type="ECO:0000256" key="13">
    <source>
        <dbReference type="ARBA" id="ARBA00022833"/>
    </source>
</evidence>
<dbReference type="GO" id="GO:0072344">
    <property type="term" value="P:rescue of stalled ribosome"/>
    <property type="evidence" value="ECO:0007669"/>
    <property type="project" value="UniProtKB-UniRule"/>
</dbReference>
<dbReference type="InterPro" id="IPR001841">
    <property type="entry name" value="Znf_RING"/>
</dbReference>
<evidence type="ECO:0000256" key="7">
    <source>
        <dbReference type="ARBA" id="ARBA00022490"/>
    </source>
</evidence>
<dbReference type="FunFam" id="3.30.40.10:FF:000038">
    <property type="entry name" value="E3 ubiquitin-protein ligase listerin"/>
    <property type="match status" value="1"/>
</dbReference>
<keyword evidence="7" id="KW-0963">Cytoplasm</keyword>
<evidence type="ECO:0000256" key="16">
    <source>
        <dbReference type="RuleBase" id="RU367090"/>
    </source>
</evidence>
<evidence type="ECO:0000256" key="6">
    <source>
        <dbReference type="ARBA" id="ARBA00017157"/>
    </source>
</evidence>
<dbReference type="SUPFAM" id="SSF57850">
    <property type="entry name" value="RING/U-box"/>
    <property type="match status" value="1"/>
</dbReference>
<dbReference type="Gene3D" id="3.30.40.10">
    <property type="entry name" value="Zinc/RING finger domain, C3HC4 (zinc finger)"/>
    <property type="match status" value="1"/>
</dbReference>
<evidence type="ECO:0000256" key="9">
    <source>
        <dbReference type="ARBA" id="ARBA00022723"/>
    </source>
</evidence>
<dbReference type="PANTHER" id="PTHR12389:SF0">
    <property type="entry name" value="E3 UBIQUITIN-PROTEIN LIGASE LISTERIN"/>
    <property type="match status" value="1"/>
</dbReference>
<evidence type="ECO:0000256" key="10">
    <source>
        <dbReference type="ARBA" id="ARBA00022737"/>
    </source>
</evidence>
<evidence type="ECO:0000256" key="3">
    <source>
        <dbReference type="ARBA" id="ARBA00004906"/>
    </source>
</evidence>
<dbReference type="EnsemblMetazoa" id="Aqu2.1.12169_001">
    <property type="protein sequence ID" value="Aqu2.1.12169_001"/>
    <property type="gene ID" value="Aqu2.1.12169"/>
</dbReference>
<name>A0A1X7TC72_AMPQE</name>
<evidence type="ECO:0000256" key="5">
    <source>
        <dbReference type="ARBA" id="ARBA00012483"/>
    </source>
</evidence>
<dbReference type="GO" id="GO:0016567">
    <property type="term" value="P:protein ubiquitination"/>
    <property type="evidence" value="ECO:0007669"/>
    <property type="project" value="UniProtKB-UniPathway"/>
</dbReference>
<proteinExistence type="inferred from homology"/>
<keyword evidence="12 16" id="KW-0833">Ubl conjugation pathway</keyword>
<evidence type="ECO:0000259" key="17">
    <source>
        <dbReference type="PROSITE" id="PS50089"/>
    </source>
</evidence>
<evidence type="ECO:0000313" key="18">
    <source>
        <dbReference type="EnsemblMetazoa" id="Aqu2.1.12169_001"/>
    </source>
</evidence>
<evidence type="ECO:0000256" key="4">
    <source>
        <dbReference type="ARBA" id="ARBA00007997"/>
    </source>
</evidence>
<feature type="domain" description="RING-type" evidence="17">
    <location>
        <begin position="28"/>
        <end position="75"/>
    </location>
</feature>
<evidence type="ECO:0000256" key="11">
    <source>
        <dbReference type="ARBA" id="ARBA00022771"/>
    </source>
</evidence>
<dbReference type="AlphaFoldDB" id="A0A1X7TC72"/>
<keyword evidence="8 16" id="KW-0808">Transferase</keyword>
<comment type="catalytic activity">
    <reaction evidence="1 16">
        <text>S-ubiquitinyl-[E2 ubiquitin-conjugating enzyme]-L-cysteine + [acceptor protein]-L-lysine = [E2 ubiquitin-conjugating enzyme]-L-cysteine + N(6)-ubiquitinyl-[acceptor protein]-L-lysine.</text>
        <dbReference type="EC" id="2.3.2.27"/>
    </reaction>
</comment>
<dbReference type="InParanoid" id="A0A1X7TC72"/>
<evidence type="ECO:0000256" key="12">
    <source>
        <dbReference type="ARBA" id="ARBA00022786"/>
    </source>
</evidence>
<dbReference type="GO" id="GO:0061630">
    <property type="term" value="F:ubiquitin protein ligase activity"/>
    <property type="evidence" value="ECO:0007669"/>
    <property type="project" value="UniProtKB-UniRule"/>
</dbReference>
<reference evidence="18" key="1">
    <citation type="submission" date="2017-05" db="UniProtKB">
        <authorList>
            <consortium name="EnsemblMetazoa"/>
        </authorList>
    </citation>
    <scope>IDENTIFICATION</scope>
</reference>
<evidence type="ECO:0000256" key="2">
    <source>
        <dbReference type="ARBA" id="ARBA00004514"/>
    </source>
</evidence>
<organism evidence="18">
    <name type="scientific">Amphimedon queenslandica</name>
    <name type="common">Sponge</name>
    <dbReference type="NCBI Taxonomy" id="400682"/>
    <lineage>
        <taxon>Eukaryota</taxon>
        <taxon>Metazoa</taxon>
        <taxon>Porifera</taxon>
        <taxon>Demospongiae</taxon>
        <taxon>Heteroscleromorpha</taxon>
        <taxon>Haplosclerida</taxon>
        <taxon>Niphatidae</taxon>
        <taxon>Amphimedon</taxon>
    </lineage>
</organism>
<dbReference type="PROSITE" id="PS50089">
    <property type="entry name" value="ZF_RING_2"/>
    <property type="match status" value="1"/>
</dbReference>
<dbReference type="EC" id="2.3.2.27" evidence="5 16"/>
<evidence type="ECO:0000256" key="1">
    <source>
        <dbReference type="ARBA" id="ARBA00000900"/>
    </source>
</evidence>
<keyword evidence="13 16" id="KW-0862">Zinc</keyword>
<protein>
    <recommendedName>
        <fullName evidence="6 16">E3 ubiquitin-protein ligase listerin</fullName>
        <ecNumber evidence="5 16">2.3.2.27</ecNumber>
    </recommendedName>
    <alternativeName>
        <fullName evidence="14 16">RING-type E3 ubiquitin transferase listerin</fullName>
    </alternativeName>
</protein>
<comment type="similarity">
    <text evidence="4 16">Belongs to the LTN1 family.</text>
</comment>
<evidence type="ECO:0000256" key="8">
    <source>
        <dbReference type="ARBA" id="ARBA00022679"/>
    </source>
</evidence>
<dbReference type="OrthoDB" id="3512640at2759"/>
<comment type="subcellular location">
    <subcellularLocation>
        <location evidence="2">Cytoplasm</location>
        <location evidence="2">Cytosol</location>
    </subcellularLocation>
</comment>
<comment type="function">
    <text evidence="16">E3 ubiquitin-protein ligase. Component of the ribosome quality control complex (RQC), a ribosome-associated complex that mediates ubiquitination and extraction of incompletely synthesized nascent chains for proteasomal degradation.</text>
</comment>
<dbReference type="PANTHER" id="PTHR12389">
    <property type="entry name" value="ZINC FINGER PROTEIN 294"/>
    <property type="match status" value="1"/>
</dbReference>